<name>A0A1J5RUG5_9ZZZZ</name>
<dbReference type="AlphaFoldDB" id="A0A1J5RUG5"/>
<proteinExistence type="predicted"/>
<evidence type="ECO:0000313" key="1">
    <source>
        <dbReference type="EMBL" id="OIQ99912.1"/>
    </source>
</evidence>
<organism evidence="1">
    <name type="scientific">mine drainage metagenome</name>
    <dbReference type="NCBI Taxonomy" id="410659"/>
    <lineage>
        <taxon>unclassified sequences</taxon>
        <taxon>metagenomes</taxon>
        <taxon>ecological metagenomes</taxon>
    </lineage>
</organism>
<dbReference type="EMBL" id="MLJW01000101">
    <property type="protein sequence ID" value="OIQ99912.1"/>
    <property type="molecule type" value="Genomic_DNA"/>
</dbReference>
<sequence>MSRWLQTVALPRFAPKEVTHQHLLRAMDALVAHQDRVQAALAGLLRPLIDQELSVVFYDMTTIGVEGETELVGDLRQFGLSKDGGIRRQFMLGVVQTAEGLPLTHRIWEGNTAEAPTLARVVEEVLSLYPVKRVVLVADRGLLSLDNLEWLREQSVGGTEQPLEFILASLACW</sequence>
<dbReference type="InterPro" id="IPR047654">
    <property type="entry name" value="IS1634_transpos"/>
</dbReference>
<evidence type="ECO:0008006" key="2">
    <source>
        <dbReference type="Google" id="ProtNLM"/>
    </source>
</evidence>
<accession>A0A1J5RUG5</accession>
<gene>
    <name evidence="1" type="ORF">GALL_181200</name>
</gene>
<reference evidence="1" key="1">
    <citation type="submission" date="2016-10" db="EMBL/GenBank/DDBJ databases">
        <title>Sequence of Gallionella enrichment culture.</title>
        <authorList>
            <person name="Poehlein A."/>
            <person name="Muehling M."/>
            <person name="Daniel R."/>
        </authorList>
    </citation>
    <scope>NUCLEOTIDE SEQUENCE</scope>
</reference>
<dbReference type="NCBIfam" id="NF033559">
    <property type="entry name" value="transpos_IS1634"/>
    <property type="match status" value="1"/>
</dbReference>
<comment type="caution">
    <text evidence="1">The sequence shown here is derived from an EMBL/GenBank/DDBJ whole genome shotgun (WGS) entry which is preliminary data.</text>
</comment>
<protein>
    <recommendedName>
        <fullName evidence="2">Transposase IS4 family protein</fullName>
    </recommendedName>
</protein>